<accession>A0A9J6FER8</accession>
<dbReference type="Gene3D" id="3.40.390.10">
    <property type="entry name" value="Collagenase (Catalytic Domain)"/>
    <property type="match status" value="1"/>
</dbReference>
<dbReference type="SUPFAM" id="SSF55486">
    <property type="entry name" value="Metalloproteases ('zincins'), catalytic domain"/>
    <property type="match status" value="1"/>
</dbReference>
<organism evidence="2 3">
    <name type="scientific">Haemaphysalis longicornis</name>
    <name type="common">Bush tick</name>
    <dbReference type="NCBI Taxonomy" id="44386"/>
    <lineage>
        <taxon>Eukaryota</taxon>
        <taxon>Metazoa</taxon>
        <taxon>Ecdysozoa</taxon>
        <taxon>Arthropoda</taxon>
        <taxon>Chelicerata</taxon>
        <taxon>Arachnida</taxon>
        <taxon>Acari</taxon>
        <taxon>Parasitiformes</taxon>
        <taxon>Ixodida</taxon>
        <taxon>Ixodoidea</taxon>
        <taxon>Ixodidae</taxon>
        <taxon>Haemaphysalinae</taxon>
        <taxon>Haemaphysalis</taxon>
    </lineage>
</organism>
<dbReference type="PROSITE" id="PS51885">
    <property type="entry name" value="NEPRILYSIN"/>
    <property type="match status" value="1"/>
</dbReference>
<dbReference type="InterPro" id="IPR018497">
    <property type="entry name" value="Peptidase_M13_C"/>
</dbReference>
<keyword evidence="3" id="KW-1185">Reference proteome</keyword>
<dbReference type="Proteomes" id="UP000821853">
    <property type="component" value="Chromosome 1"/>
</dbReference>
<dbReference type="GO" id="GO:0006508">
    <property type="term" value="P:proteolysis"/>
    <property type="evidence" value="ECO:0007669"/>
    <property type="project" value="InterPro"/>
</dbReference>
<dbReference type="InterPro" id="IPR024079">
    <property type="entry name" value="MetalloPept_cat_dom_sf"/>
</dbReference>
<dbReference type="VEuPathDB" id="VectorBase:HLOH_062569"/>
<gene>
    <name evidence="2" type="ORF">HPB48_004808</name>
</gene>
<sequence>MNISELAQAFDCALGSAMDQTNTVWYSLLGARCNVPLMNMPEFAQGFNCALGSAMNQTSRCGAMWHAFSHRIPRLQILALK</sequence>
<evidence type="ECO:0000313" key="3">
    <source>
        <dbReference type="Proteomes" id="UP000821853"/>
    </source>
</evidence>
<comment type="caution">
    <text evidence="2">The sequence shown here is derived from an EMBL/GenBank/DDBJ whole genome shotgun (WGS) entry which is preliminary data.</text>
</comment>
<dbReference type="InterPro" id="IPR000718">
    <property type="entry name" value="Peptidase_M13"/>
</dbReference>
<dbReference type="EMBL" id="JABSTR010000001">
    <property type="protein sequence ID" value="KAH9360676.1"/>
    <property type="molecule type" value="Genomic_DNA"/>
</dbReference>
<evidence type="ECO:0000313" key="2">
    <source>
        <dbReference type="EMBL" id="KAH9360676.1"/>
    </source>
</evidence>
<proteinExistence type="predicted"/>
<dbReference type="Pfam" id="PF01431">
    <property type="entry name" value="Peptidase_M13"/>
    <property type="match status" value="1"/>
</dbReference>
<dbReference type="AlphaFoldDB" id="A0A9J6FER8"/>
<evidence type="ECO:0000259" key="1">
    <source>
        <dbReference type="Pfam" id="PF01431"/>
    </source>
</evidence>
<protein>
    <recommendedName>
        <fullName evidence="1">Peptidase M13 C-terminal domain-containing protein</fullName>
    </recommendedName>
</protein>
<dbReference type="OrthoDB" id="6487182at2759"/>
<dbReference type="GO" id="GO:0004222">
    <property type="term" value="F:metalloendopeptidase activity"/>
    <property type="evidence" value="ECO:0007669"/>
    <property type="project" value="InterPro"/>
</dbReference>
<feature type="domain" description="Peptidase M13 C-terminal" evidence="1">
    <location>
        <begin position="30"/>
        <end position="61"/>
    </location>
</feature>
<name>A0A9J6FER8_HAELO</name>
<reference evidence="2 3" key="1">
    <citation type="journal article" date="2020" name="Cell">
        <title>Large-Scale Comparative Analyses of Tick Genomes Elucidate Their Genetic Diversity and Vector Capacities.</title>
        <authorList>
            <consortium name="Tick Genome and Microbiome Consortium (TIGMIC)"/>
            <person name="Jia N."/>
            <person name="Wang J."/>
            <person name="Shi W."/>
            <person name="Du L."/>
            <person name="Sun Y."/>
            <person name="Zhan W."/>
            <person name="Jiang J.F."/>
            <person name="Wang Q."/>
            <person name="Zhang B."/>
            <person name="Ji P."/>
            <person name="Bell-Sakyi L."/>
            <person name="Cui X.M."/>
            <person name="Yuan T.T."/>
            <person name="Jiang B.G."/>
            <person name="Yang W.F."/>
            <person name="Lam T.T."/>
            <person name="Chang Q.C."/>
            <person name="Ding S.J."/>
            <person name="Wang X.J."/>
            <person name="Zhu J.G."/>
            <person name="Ruan X.D."/>
            <person name="Zhao L."/>
            <person name="Wei J.T."/>
            <person name="Ye R.Z."/>
            <person name="Que T.C."/>
            <person name="Du C.H."/>
            <person name="Zhou Y.H."/>
            <person name="Cheng J.X."/>
            <person name="Dai P.F."/>
            <person name="Guo W.B."/>
            <person name="Han X.H."/>
            <person name="Huang E.J."/>
            <person name="Li L.F."/>
            <person name="Wei W."/>
            <person name="Gao Y.C."/>
            <person name="Liu J.Z."/>
            <person name="Shao H.Z."/>
            <person name="Wang X."/>
            <person name="Wang C.C."/>
            <person name="Yang T.C."/>
            <person name="Huo Q.B."/>
            <person name="Li W."/>
            <person name="Chen H.Y."/>
            <person name="Chen S.E."/>
            <person name="Zhou L.G."/>
            <person name="Ni X.B."/>
            <person name="Tian J.H."/>
            <person name="Sheng Y."/>
            <person name="Liu T."/>
            <person name="Pan Y.S."/>
            <person name="Xia L.Y."/>
            <person name="Li J."/>
            <person name="Zhao F."/>
            <person name="Cao W.C."/>
        </authorList>
    </citation>
    <scope>NUCLEOTIDE SEQUENCE [LARGE SCALE GENOMIC DNA]</scope>
    <source>
        <strain evidence="2">HaeL-2018</strain>
    </source>
</reference>